<dbReference type="Gene3D" id="2.40.128.690">
    <property type="entry name" value="YycH protein, domain 3-like"/>
    <property type="match status" value="1"/>
</dbReference>
<dbReference type="GO" id="GO:0016020">
    <property type="term" value="C:membrane"/>
    <property type="evidence" value="ECO:0007669"/>
    <property type="project" value="InterPro"/>
</dbReference>
<evidence type="ECO:0000313" key="4">
    <source>
        <dbReference type="Proteomes" id="UP000198853"/>
    </source>
</evidence>
<keyword evidence="1" id="KW-1133">Transmembrane helix</keyword>
<feature type="transmembrane region" description="Helical" evidence="1">
    <location>
        <begin position="9"/>
        <end position="26"/>
    </location>
</feature>
<proteinExistence type="predicted"/>
<sequence length="268" mass="31605">MDWNRTKTIFIFTFLLLNTFLIFQLMDNMENHAMNEETGESLQEHIDRQNIEIDTDLPDDDESLSVVRSSILDDLPAEFDIYEEQDVFSDAEFEEGEITVWLEEPYDIEEDNAWAERRDFIDNYVYEGEEYRFANRDESQVNYYYHHEGRTLIAPGNTHLSLYENENGEIESFSQQLIYTENMAEQPTDSAMEAIDILIEENEMTNNSTVVNVDHVYYSALSEEFASDEVMFSPYYRIVVREQYENEEQLPDVYLVSAVEGEVRIQEP</sequence>
<feature type="domain" description="Regulatory protein YycH-like" evidence="2">
    <location>
        <begin position="33"/>
        <end position="249"/>
    </location>
</feature>
<dbReference type="AlphaFoldDB" id="A0A1G8L268"/>
<keyword evidence="1" id="KW-0472">Membrane</keyword>
<organism evidence="3 4">
    <name type="scientific">Natribacillus halophilus</name>
    <dbReference type="NCBI Taxonomy" id="549003"/>
    <lineage>
        <taxon>Bacteria</taxon>
        <taxon>Bacillati</taxon>
        <taxon>Bacillota</taxon>
        <taxon>Bacilli</taxon>
        <taxon>Bacillales</taxon>
        <taxon>Bacillaceae</taxon>
        <taxon>Natribacillus</taxon>
    </lineage>
</organism>
<dbReference type="EMBL" id="FNEN01000002">
    <property type="protein sequence ID" value="SDI49250.1"/>
    <property type="molecule type" value="Genomic_DNA"/>
</dbReference>
<keyword evidence="4" id="KW-1185">Reference proteome</keyword>
<evidence type="ECO:0000259" key="2">
    <source>
        <dbReference type="Pfam" id="PF09648"/>
    </source>
</evidence>
<dbReference type="RefSeq" id="WP_090396306.1">
    <property type="nucleotide sequence ID" value="NZ_FNEN01000002.1"/>
</dbReference>
<dbReference type="OrthoDB" id="2388036at2"/>
<protein>
    <submittedName>
        <fullName evidence="3">Two-component signal transduction system YycFG, regulatory protein YycI</fullName>
    </submittedName>
</protein>
<accession>A0A1G8L268</accession>
<evidence type="ECO:0000256" key="1">
    <source>
        <dbReference type="SAM" id="Phobius"/>
    </source>
</evidence>
<dbReference type="InterPro" id="IPR018604">
    <property type="entry name" value="YycI-like"/>
</dbReference>
<name>A0A1G8L268_9BACI</name>
<dbReference type="Proteomes" id="UP000198853">
    <property type="component" value="Unassembled WGS sequence"/>
</dbReference>
<dbReference type="Pfam" id="PF09648">
    <property type="entry name" value="YycI"/>
    <property type="match status" value="1"/>
</dbReference>
<gene>
    <name evidence="3" type="ORF">SAMN04488123_102418</name>
</gene>
<evidence type="ECO:0000313" key="3">
    <source>
        <dbReference type="EMBL" id="SDI49250.1"/>
    </source>
</evidence>
<keyword evidence="1" id="KW-0812">Transmembrane</keyword>
<reference evidence="3 4" key="1">
    <citation type="submission" date="2016-10" db="EMBL/GenBank/DDBJ databases">
        <authorList>
            <person name="de Groot N.N."/>
        </authorList>
    </citation>
    <scope>NUCLEOTIDE SEQUENCE [LARGE SCALE GENOMIC DNA]</scope>
    <source>
        <strain evidence="3 4">DSM 21771</strain>
    </source>
</reference>